<dbReference type="RefSeq" id="WP_147867725.1">
    <property type="nucleotide sequence ID" value="NZ_CP036264.1"/>
</dbReference>
<organism evidence="1 2">
    <name type="scientific">Stieleria maiorica</name>
    <dbReference type="NCBI Taxonomy" id="2795974"/>
    <lineage>
        <taxon>Bacteria</taxon>
        <taxon>Pseudomonadati</taxon>
        <taxon>Planctomycetota</taxon>
        <taxon>Planctomycetia</taxon>
        <taxon>Pirellulales</taxon>
        <taxon>Pirellulaceae</taxon>
        <taxon>Stieleria</taxon>
    </lineage>
</organism>
<dbReference type="EMBL" id="CP036264">
    <property type="protein sequence ID" value="QEF98164.1"/>
    <property type="molecule type" value="Genomic_DNA"/>
</dbReference>
<dbReference type="Proteomes" id="UP000321353">
    <property type="component" value="Chromosome"/>
</dbReference>
<evidence type="ECO:0000313" key="2">
    <source>
        <dbReference type="Proteomes" id="UP000321353"/>
    </source>
</evidence>
<proteinExistence type="predicted"/>
<name>A0A5B9MEZ6_9BACT</name>
<dbReference type="AlphaFoldDB" id="A0A5B9MEZ6"/>
<gene>
    <name evidence="1" type="ORF">Mal15_22120</name>
</gene>
<sequence length="147" mass="15848">MAFRASNVIPSEAYTLVKRAAVQLKLSLQGFNAQLAAEGADYPFLLTIYLTLDRAENQFITLKDTPGLSTFAKEQESDLLYSVTAEFASMLSSITAAKNWMDSNVPTNVTIKSPAQWSEGTMILSTFTAGQTAGLRTALSAVISAIE</sequence>
<protein>
    <submittedName>
        <fullName evidence="1">Uncharacterized protein</fullName>
    </submittedName>
</protein>
<keyword evidence="2" id="KW-1185">Reference proteome</keyword>
<reference evidence="1 2" key="1">
    <citation type="submission" date="2019-02" db="EMBL/GenBank/DDBJ databases">
        <title>Planctomycetal bacteria perform biofilm scaping via a novel small molecule.</title>
        <authorList>
            <person name="Jeske O."/>
            <person name="Boedeker C."/>
            <person name="Wiegand S."/>
            <person name="Breitling P."/>
            <person name="Kallscheuer N."/>
            <person name="Jogler M."/>
            <person name="Rohde M."/>
            <person name="Petersen J."/>
            <person name="Medema M.H."/>
            <person name="Surup F."/>
            <person name="Jogler C."/>
        </authorList>
    </citation>
    <scope>NUCLEOTIDE SEQUENCE [LARGE SCALE GENOMIC DNA]</scope>
    <source>
        <strain evidence="1 2">Mal15</strain>
    </source>
</reference>
<dbReference type="KEGG" id="smam:Mal15_22120"/>
<accession>A0A5B9MEZ6</accession>
<evidence type="ECO:0000313" key="1">
    <source>
        <dbReference type="EMBL" id="QEF98164.1"/>
    </source>
</evidence>